<sequence>MTLLVTLGALAVCEPRRDPRGELLYAMPVPPVVVWLARLTFVVGIDLLVAMTASLLASTVLAAPVGPLEMIGSWLGAALLGAALAVFGSVWRSPMVGAGFGLSAWAVGVLGLGVVPLPISADASAAVVTVWSTNPATLGAAAALLTASTWLVTRPDRTLPED</sequence>
<proteinExistence type="predicted"/>
<gene>
    <name evidence="2" type="ORF">CDO52_11675</name>
</gene>
<accession>A0A223S5F9</accession>
<dbReference type="Proteomes" id="UP000215005">
    <property type="component" value="Chromosome"/>
</dbReference>
<feature type="transmembrane region" description="Helical" evidence="1">
    <location>
        <begin position="131"/>
        <end position="152"/>
    </location>
</feature>
<keyword evidence="1" id="KW-0472">Membrane</keyword>
<dbReference type="EMBL" id="CP022753">
    <property type="protein sequence ID" value="ASU83348.1"/>
    <property type="molecule type" value="Genomic_DNA"/>
</dbReference>
<keyword evidence="1" id="KW-0812">Transmembrane</keyword>
<feature type="transmembrane region" description="Helical" evidence="1">
    <location>
        <begin position="39"/>
        <end position="62"/>
    </location>
</feature>
<reference evidence="2 3" key="1">
    <citation type="submission" date="2017-08" db="EMBL/GenBank/DDBJ databases">
        <title>The complete genome sequence of Nocardiopsis gilva YIM 90087.</title>
        <authorList>
            <person name="Yin M."/>
            <person name="Tang S."/>
        </authorList>
    </citation>
    <scope>NUCLEOTIDE SEQUENCE [LARGE SCALE GENOMIC DNA]</scope>
    <source>
        <strain evidence="2 3">YIM 90087</strain>
    </source>
</reference>
<evidence type="ECO:0000313" key="2">
    <source>
        <dbReference type="EMBL" id="ASU83348.1"/>
    </source>
</evidence>
<protein>
    <submittedName>
        <fullName evidence="2">Uncharacterized protein</fullName>
    </submittedName>
</protein>
<name>A0A223S5F9_9ACTN</name>
<dbReference type="KEGG" id="ngv:CDO52_11675"/>
<organism evidence="2 3">
    <name type="scientific">Nocardiopsis gilva YIM 90087</name>
    <dbReference type="NCBI Taxonomy" id="1235441"/>
    <lineage>
        <taxon>Bacteria</taxon>
        <taxon>Bacillati</taxon>
        <taxon>Actinomycetota</taxon>
        <taxon>Actinomycetes</taxon>
        <taxon>Streptosporangiales</taxon>
        <taxon>Nocardiopsidaceae</taxon>
        <taxon>Nocardiopsis</taxon>
    </lineage>
</organism>
<feature type="transmembrane region" description="Helical" evidence="1">
    <location>
        <begin position="97"/>
        <end position="119"/>
    </location>
</feature>
<keyword evidence="1" id="KW-1133">Transmembrane helix</keyword>
<feature type="transmembrane region" description="Helical" evidence="1">
    <location>
        <begin position="74"/>
        <end position="91"/>
    </location>
</feature>
<evidence type="ECO:0000313" key="3">
    <source>
        <dbReference type="Proteomes" id="UP000215005"/>
    </source>
</evidence>
<keyword evidence="3" id="KW-1185">Reference proteome</keyword>
<evidence type="ECO:0000256" key="1">
    <source>
        <dbReference type="SAM" id="Phobius"/>
    </source>
</evidence>
<dbReference type="AlphaFoldDB" id="A0A223S5F9"/>